<evidence type="ECO:0000313" key="4">
    <source>
        <dbReference type="Proteomes" id="UP000426246"/>
    </source>
</evidence>
<sequence length="62" mass="6452">MKKHLLILVFIIALFSMLAACNDKDDDPVMSSDPAASLSPSMSSSMAPSIAPSMTPEATVAP</sequence>
<dbReference type="PROSITE" id="PS51257">
    <property type="entry name" value="PROKAR_LIPOPROTEIN"/>
    <property type="match status" value="1"/>
</dbReference>
<feature type="compositionally biased region" description="Low complexity" evidence="1">
    <location>
        <begin position="30"/>
        <end position="54"/>
    </location>
</feature>
<evidence type="ECO:0000313" key="3">
    <source>
        <dbReference type="EMBL" id="QGQ98100.1"/>
    </source>
</evidence>
<proteinExistence type="predicted"/>
<dbReference type="Proteomes" id="UP000426246">
    <property type="component" value="Chromosome"/>
</dbReference>
<reference evidence="4" key="1">
    <citation type="submission" date="2018-11" db="EMBL/GenBank/DDBJ databases">
        <title>Complete genome sequence of Paenibacillus sp. ML311-T8.</title>
        <authorList>
            <person name="Nam Y.-D."/>
            <person name="Kang J."/>
            <person name="Chung W.-H."/>
            <person name="Park Y.S."/>
        </authorList>
    </citation>
    <scope>NUCLEOTIDE SEQUENCE [LARGE SCALE GENOMIC DNA]</scope>
    <source>
        <strain evidence="4">ML311-T8</strain>
    </source>
</reference>
<name>A0A6B8RP29_9BACL</name>
<feature type="region of interest" description="Disordered" evidence="1">
    <location>
        <begin position="26"/>
        <end position="62"/>
    </location>
</feature>
<gene>
    <name evidence="3" type="ORF">EHS13_26035</name>
</gene>
<dbReference type="KEGG" id="ppsc:EHS13_26035"/>
<organism evidence="3 4">
    <name type="scientific">Paenibacillus psychroresistens</name>
    <dbReference type="NCBI Taxonomy" id="1778678"/>
    <lineage>
        <taxon>Bacteria</taxon>
        <taxon>Bacillati</taxon>
        <taxon>Bacillota</taxon>
        <taxon>Bacilli</taxon>
        <taxon>Bacillales</taxon>
        <taxon>Paenibacillaceae</taxon>
        <taxon>Paenibacillus</taxon>
    </lineage>
</organism>
<dbReference type="AlphaFoldDB" id="A0A6B8RP29"/>
<dbReference type="RefSeq" id="WP_155703197.1">
    <property type="nucleotide sequence ID" value="NZ_CP034235.1"/>
</dbReference>
<dbReference type="EMBL" id="CP034235">
    <property type="protein sequence ID" value="QGQ98100.1"/>
    <property type="molecule type" value="Genomic_DNA"/>
</dbReference>
<accession>A0A6B8RP29</accession>
<protein>
    <submittedName>
        <fullName evidence="3">Uncharacterized protein</fullName>
    </submittedName>
</protein>
<feature type="signal peptide" evidence="2">
    <location>
        <begin position="1"/>
        <end position="19"/>
    </location>
</feature>
<keyword evidence="2" id="KW-0732">Signal</keyword>
<feature type="chain" id="PRO_5039519914" evidence="2">
    <location>
        <begin position="20"/>
        <end position="62"/>
    </location>
</feature>
<evidence type="ECO:0000256" key="1">
    <source>
        <dbReference type="SAM" id="MobiDB-lite"/>
    </source>
</evidence>
<keyword evidence="4" id="KW-1185">Reference proteome</keyword>
<evidence type="ECO:0000256" key="2">
    <source>
        <dbReference type="SAM" id="SignalP"/>
    </source>
</evidence>